<dbReference type="Proteomes" id="UP000606721">
    <property type="component" value="Unassembled WGS sequence"/>
</dbReference>
<keyword evidence="2" id="KW-1185">Reference proteome</keyword>
<gene>
    <name evidence="1" type="ORF">H6F99_17765</name>
</gene>
<reference evidence="1 2" key="1">
    <citation type="journal article" date="2020" name="ISME J.">
        <title>Comparative genomics reveals insights into cyanobacterial evolution and habitat adaptation.</title>
        <authorList>
            <person name="Chen M.Y."/>
            <person name="Teng W.K."/>
            <person name="Zhao L."/>
            <person name="Hu C.X."/>
            <person name="Zhou Y.K."/>
            <person name="Han B.P."/>
            <person name="Song L.R."/>
            <person name="Shu W.S."/>
        </authorList>
    </citation>
    <scope>NUCLEOTIDE SEQUENCE [LARGE SCALE GENOMIC DNA]</scope>
    <source>
        <strain evidence="1 2">FACHB-1040</strain>
    </source>
</reference>
<evidence type="ECO:0008006" key="3">
    <source>
        <dbReference type="Google" id="ProtNLM"/>
    </source>
</evidence>
<evidence type="ECO:0000313" key="2">
    <source>
        <dbReference type="Proteomes" id="UP000606721"/>
    </source>
</evidence>
<dbReference type="EMBL" id="JACJQT010000050">
    <property type="protein sequence ID" value="MBD2280062.1"/>
    <property type="molecule type" value="Genomic_DNA"/>
</dbReference>
<proteinExistence type="predicted"/>
<organism evidence="1 2">
    <name type="scientific">Aphanizomenon flos-aquae FACHB-1040</name>
    <dbReference type="NCBI Taxonomy" id="2692887"/>
    <lineage>
        <taxon>Bacteria</taxon>
        <taxon>Bacillati</taxon>
        <taxon>Cyanobacteriota</taxon>
        <taxon>Cyanophyceae</taxon>
        <taxon>Nostocales</taxon>
        <taxon>Aphanizomenonaceae</taxon>
        <taxon>Aphanizomenon</taxon>
    </lineage>
</organism>
<accession>A0ABR8BZK8</accession>
<sequence length="119" mass="13433">MNPSDVIKLYKLAKGTADVWNELRHGGKEDLGNANIQDSSGCLWEVKVRTTGNRGRYLKIKSKTGSSRKMRASADNYKSSEYLSITPDEWEVFYLLANNGNDKELYNCAKGILDKLVRN</sequence>
<dbReference type="RefSeq" id="WP_190383753.1">
    <property type="nucleotide sequence ID" value="NZ_JACJQT010000050.1"/>
</dbReference>
<comment type="caution">
    <text evidence="1">The sequence shown here is derived from an EMBL/GenBank/DDBJ whole genome shotgun (WGS) entry which is preliminary data.</text>
</comment>
<evidence type="ECO:0000313" key="1">
    <source>
        <dbReference type="EMBL" id="MBD2280062.1"/>
    </source>
</evidence>
<protein>
    <recommendedName>
        <fullName evidence="3">PD(D/E)XK endonuclease domain-containing protein</fullName>
    </recommendedName>
</protein>
<name>A0ABR8BZK8_APHFL</name>